<comment type="caution">
    <text evidence="1">The sequence shown here is derived from an EMBL/GenBank/DDBJ whole genome shotgun (WGS) entry which is preliminary data.</text>
</comment>
<dbReference type="RefSeq" id="XP_062747215.1">
    <property type="nucleotide sequence ID" value="XM_062883151.1"/>
</dbReference>
<reference evidence="1 2" key="1">
    <citation type="journal article" date="2023" name="bioRxiv">
        <title>High-quality genome assemblies of four members of thePodospora anserinaspecies complex.</title>
        <authorList>
            <person name="Ament-Velasquez S.L."/>
            <person name="Vogan A.A."/>
            <person name="Wallerman O."/>
            <person name="Hartmann F."/>
            <person name="Gautier V."/>
            <person name="Silar P."/>
            <person name="Giraud T."/>
            <person name="Johannesson H."/>
        </authorList>
    </citation>
    <scope>NUCLEOTIDE SEQUENCE [LARGE SCALE GENOMIC DNA]</scope>
    <source>
        <strain evidence="1 2">CBS 415.72m</strain>
    </source>
</reference>
<proteinExistence type="predicted"/>
<dbReference type="EMBL" id="JAFFHA010000002">
    <property type="protein sequence ID" value="KAK4658243.1"/>
    <property type="molecule type" value="Genomic_DNA"/>
</dbReference>
<gene>
    <name evidence="1" type="ORF">QC762_0025960</name>
</gene>
<dbReference type="GeneID" id="87902692"/>
<organism evidence="1 2">
    <name type="scientific">Podospora pseudocomata</name>
    <dbReference type="NCBI Taxonomy" id="2093779"/>
    <lineage>
        <taxon>Eukaryota</taxon>
        <taxon>Fungi</taxon>
        <taxon>Dikarya</taxon>
        <taxon>Ascomycota</taxon>
        <taxon>Pezizomycotina</taxon>
        <taxon>Sordariomycetes</taxon>
        <taxon>Sordariomycetidae</taxon>
        <taxon>Sordariales</taxon>
        <taxon>Podosporaceae</taxon>
        <taxon>Podospora</taxon>
    </lineage>
</organism>
<accession>A0ABR0GR60</accession>
<name>A0ABR0GR60_9PEZI</name>
<keyword evidence="2" id="KW-1185">Reference proteome</keyword>
<evidence type="ECO:0000313" key="2">
    <source>
        <dbReference type="Proteomes" id="UP001323405"/>
    </source>
</evidence>
<sequence length="66" mass="7901">MRKRSPKRKRKREVPEFAEAPWPTIIGQGLMWVHDARCCDIPRKSIGCRTRQSRYGDRRRLHLAEL</sequence>
<evidence type="ECO:0000313" key="1">
    <source>
        <dbReference type="EMBL" id="KAK4658243.1"/>
    </source>
</evidence>
<protein>
    <submittedName>
        <fullName evidence="1">Uncharacterized protein</fullName>
    </submittedName>
</protein>
<dbReference type="Proteomes" id="UP001323405">
    <property type="component" value="Unassembled WGS sequence"/>
</dbReference>